<reference evidence="2 3" key="1">
    <citation type="journal article" date="2015" name="Nature">
        <title>rRNA introns, odd ribosomes, and small enigmatic genomes across a large radiation of phyla.</title>
        <authorList>
            <person name="Brown C.T."/>
            <person name="Hug L.A."/>
            <person name="Thomas B.C."/>
            <person name="Sharon I."/>
            <person name="Castelle C.J."/>
            <person name="Singh A."/>
            <person name="Wilkins M.J."/>
            <person name="Williams K.H."/>
            <person name="Banfield J.F."/>
        </authorList>
    </citation>
    <scope>NUCLEOTIDE SEQUENCE [LARGE SCALE GENOMIC DNA]</scope>
</reference>
<feature type="transmembrane region" description="Helical" evidence="1">
    <location>
        <begin position="66"/>
        <end position="86"/>
    </location>
</feature>
<keyword evidence="1" id="KW-0812">Transmembrane</keyword>
<evidence type="ECO:0000313" key="3">
    <source>
        <dbReference type="Proteomes" id="UP000034163"/>
    </source>
</evidence>
<keyword evidence="1" id="KW-1133">Transmembrane helix</keyword>
<sequence>MGIVGQLSSSFLYLSVQFQRLPSATEVAFGSLGVSLSFLADSVTYSVVKRDVEVNILGNELMSSFYIFYVIGFYNYTVVETILGGIRLKDLLLKYNICTK</sequence>
<keyword evidence="1" id="KW-0472">Membrane</keyword>
<gene>
    <name evidence="2" type="ORF">UU72_C0004G0006</name>
</gene>
<protein>
    <submittedName>
        <fullName evidence="2">Uncharacterized protein</fullName>
    </submittedName>
</protein>
<name>A0A0G0WYQ5_UNCKA</name>
<dbReference type="AlphaFoldDB" id="A0A0G0WYQ5"/>
<proteinExistence type="predicted"/>
<comment type="caution">
    <text evidence="2">The sequence shown here is derived from an EMBL/GenBank/DDBJ whole genome shotgun (WGS) entry which is preliminary data.</text>
</comment>
<dbReference type="Proteomes" id="UP000034163">
    <property type="component" value="Unassembled WGS sequence"/>
</dbReference>
<accession>A0A0G0WYQ5</accession>
<dbReference type="EMBL" id="LCBS01000004">
    <property type="protein sequence ID" value="KKS17267.1"/>
    <property type="molecule type" value="Genomic_DNA"/>
</dbReference>
<evidence type="ECO:0000256" key="1">
    <source>
        <dbReference type="SAM" id="Phobius"/>
    </source>
</evidence>
<organism evidence="2 3">
    <name type="scientific">candidate division WWE3 bacterium GW2011_GWB1_41_6</name>
    <dbReference type="NCBI Taxonomy" id="1619112"/>
    <lineage>
        <taxon>Bacteria</taxon>
        <taxon>Katanobacteria</taxon>
    </lineage>
</organism>
<evidence type="ECO:0000313" key="2">
    <source>
        <dbReference type="EMBL" id="KKS17267.1"/>
    </source>
</evidence>